<evidence type="ECO:0000256" key="3">
    <source>
        <dbReference type="ARBA" id="ARBA00022692"/>
    </source>
</evidence>
<dbReference type="PROSITE" id="PS51257">
    <property type="entry name" value="PROKAR_LIPOPROTEIN"/>
    <property type="match status" value="1"/>
</dbReference>
<reference evidence="7" key="1">
    <citation type="submission" date="2012-04" db="EMBL/GenBank/DDBJ databases">
        <title>Finished genome of Dactylococcopsis salina PCC 8305.</title>
        <authorList>
            <consortium name="US DOE Joint Genome Institute"/>
            <person name="Gugger M."/>
            <person name="Coursin T."/>
            <person name="Rippka R."/>
            <person name="Tandeau De Marsac N."/>
            <person name="Huntemann M."/>
            <person name="Wei C.-L."/>
            <person name="Han J."/>
            <person name="Detter J.C."/>
            <person name="Han C."/>
            <person name="Tapia R."/>
            <person name="Daligault H."/>
            <person name="Chen A."/>
            <person name="Krypides N."/>
            <person name="Mavromatis K."/>
            <person name="Markowitz V."/>
            <person name="Szeto E."/>
            <person name="Ivanova N."/>
            <person name="Ovchinnikova G."/>
            <person name="Pagani I."/>
            <person name="Pati A."/>
            <person name="Goodwin L."/>
            <person name="Peters L."/>
            <person name="Pitluck S."/>
            <person name="Woyke T."/>
            <person name="Kerfeld C."/>
        </authorList>
    </citation>
    <scope>NUCLEOTIDE SEQUENCE [LARGE SCALE GENOMIC DNA]</scope>
    <source>
        <strain evidence="7">PCC 8305</strain>
    </source>
</reference>
<dbReference type="HOGENOM" id="CLU_060279_0_0_3"/>
<dbReference type="eggNOG" id="COG3117">
    <property type="taxonomic scope" value="Bacteria"/>
</dbReference>
<dbReference type="KEGG" id="dsl:Dacsa_1454"/>
<feature type="signal peptide" evidence="6">
    <location>
        <begin position="1"/>
        <end position="22"/>
    </location>
</feature>
<evidence type="ECO:0000256" key="2">
    <source>
        <dbReference type="ARBA" id="ARBA00022519"/>
    </source>
</evidence>
<dbReference type="Proteomes" id="UP000010482">
    <property type="component" value="Chromosome"/>
</dbReference>
<dbReference type="GO" id="GO:0017089">
    <property type="term" value="F:glycolipid transfer activity"/>
    <property type="evidence" value="ECO:0007669"/>
    <property type="project" value="TreeGrafter"/>
</dbReference>
<sequence>MSQKTATWALIGVLFLSLSACNNNQSSPNSQSESNPEEEVIEERLILENATLNQVNSDGETLWKLEVKKVVYRQNKEKAELEAVKGELYQDGNIFLQIEANQGEIIDNGKQINLQGEVVATDPRNGAVLKSEKLEWSPEDQLLVIPQPLTGSNPRFNVSADQGKYHTDQEELELIGNVEGVSNESPLRLKGKQLNWLIPEDVVQTNQSLQVDRYDSETETITDQVTANSGKVNLDQKMVFLKDNVEFKSSDPPLQAASNAITWDMEKKLLRSEKPIKVVQNEDKITLTGNQGQIDLETEIARFQGGVKGVSESNQAVLFANRLQWNLPTQEMTAKGDVIYQQTNPSLTSKGEEATGILQNKNIVVKGSKQERVTTEIVP</sequence>
<dbReference type="RefSeq" id="WP_015229145.1">
    <property type="nucleotide sequence ID" value="NC_019780.1"/>
</dbReference>
<protein>
    <submittedName>
        <fullName evidence="7">Organic solvent tolerance protein OstA</fullName>
    </submittedName>
</protein>
<evidence type="ECO:0000256" key="5">
    <source>
        <dbReference type="ARBA" id="ARBA00023136"/>
    </source>
</evidence>
<dbReference type="NCBIfam" id="TIGR04409">
    <property type="entry name" value="LptC_YrbK"/>
    <property type="match status" value="2"/>
</dbReference>
<dbReference type="STRING" id="13035.Dacsa_1454"/>
<keyword evidence="1" id="KW-1003">Cell membrane</keyword>
<dbReference type="InterPro" id="IPR026265">
    <property type="entry name" value="LptC"/>
</dbReference>
<evidence type="ECO:0000256" key="6">
    <source>
        <dbReference type="SAM" id="SignalP"/>
    </source>
</evidence>
<keyword evidence="6" id="KW-0732">Signal</keyword>
<keyword evidence="3" id="KW-0812">Transmembrane</keyword>
<proteinExistence type="predicted"/>
<dbReference type="Gene3D" id="2.60.450.10">
    <property type="entry name" value="Lipopolysaccharide (LPS) transport protein A like domain"/>
    <property type="match status" value="2"/>
</dbReference>
<dbReference type="GO" id="GO:0030288">
    <property type="term" value="C:outer membrane-bounded periplasmic space"/>
    <property type="evidence" value="ECO:0007669"/>
    <property type="project" value="TreeGrafter"/>
</dbReference>
<keyword evidence="8" id="KW-1185">Reference proteome</keyword>
<evidence type="ECO:0000313" key="7">
    <source>
        <dbReference type="EMBL" id="AFZ50141.1"/>
    </source>
</evidence>
<keyword evidence="4" id="KW-1133">Transmembrane helix</keyword>
<gene>
    <name evidence="7" type="ORF">Dacsa_1454</name>
</gene>
<dbReference type="AlphaFoldDB" id="K9YT73"/>
<dbReference type="GO" id="GO:0005886">
    <property type="term" value="C:plasma membrane"/>
    <property type="evidence" value="ECO:0007669"/>
    <property type="project" value="InterPro"/>
</dbReference>
<keyword evidence="5" id="KW-0472">Membrane</keyword>
<evidence type="ECO:0000256" key="4">
    <source>
        <dbReference type="ARBA" id="ARBA00022989"/>
    </source>
</evidence>
<feature type="chain" id="PRO_5003938890" evidence="6">
    <location>
        <begin position="23"/>
        <end position="379"/>
    </location>
</feature>
<accession>K9YT73</accession>
<dbReference type="OrthoDB" id="553821at2"/>
<organism evidence="7 8">
    <name type="scientific">Dactylococcopsis salina (strain PCC 8305)</name>
    <name type="common">Myxobactron salinum</name>
    <dbReference type="NCBI Taxonomy" id="13035"/>
    <lineage>
        <taxon>Bacteria</taxon>
        <taxon>Bacillati</taxon>
        <taxon>Cyanobacteriota</taxon>
        <taxon>Cyanophyceae</taxon>
        <taxon>Nodosilineales</taxon>
        <taxon>Cymatolegaceae</taxon>
        <taxon>Dactylococcopsis</taxon>
    </lineage>
</organism>
<name>K9YT73_DACS8</name>
<evidence type="ECO:0000256" key="1">
    <source>
        <dbReference type="ARBA" id="ARBA00022475"/>
    </source>
</evidence>
<dbReference type="PANTHER" id="PTHR37481:SF1">
    <property type="entry name" value="LIPOPOLYSACCHARIDE EXPORT SYSTEM PROTEIN LPTC"/>
    <property type="match status" value="1"/>
</dbReference>
<evidence type="ECO:0000313" key="8">
    <source>
        <dbReference type="Proteomes" id="UP000010482"/>
    </source>
</evidence>
<keyword evidence="2" id="KW-0997">Cell inner membrane</keyword>
<dbReference type="EMBL" id="CP003944">
    <property type="protein sequence ID" value="AFZ50141.1"/>
    <property type="molecule type" value="Genomic_DNA"/>
</dbReference>
<dbReference type="InterPro" id="IPR010664">
    <property type="entry name" value="LipoPS_assembly_LptC-rel"/>
</dbReference>
<dbReference type="GO" id="GO:0015221">
    <property type="term" value="F:lipopolysaccharide transmembrane transporter activity"/>
    <property type="evidence" value="ECO:0007669"/>
    <property type="project" value="InterPro"/>
</dbReference>
<dbReference type="InterPro" id="IPR052363">
    <property type="entry name" value="LPS_export_LptC"/>
</dbReference>
<dbReference type="Pfam" id="PF06835">
    <property type="entry name" value="LptC"/>
    <property type="match status" value="2"/>
</dbReference>
<dbReference type="PANTHER" id="PTHR37481">
    <property type="entry name" value="LIPOPOLYSACCHARIDE EXPORT SYSTEM PROTEIN LPTC"/>
    <property type="match status" value="1"/>
</dbReference>